<comment type="similarity">
    <text evidence="3 14">Belongs to the TPP enzyme family.</text>
</comment>
<dbReference type="GO" id="GO:0050660">
    <property type="term" value="F:flavin adenine dinucleotide binding"/>
    <property type="evidence" value="ECO:0007669"/>
    <property type="project" value="InterPro"/>
</dbReference>
<dbReference type="InterPro" id="IPR012846">
    <property type="entry name" value="Acetolactate_synth_lsu"/>
</dbReference>
<keyword evidence="10 14" id="KW-0460">Magnesium</keyword>
<dbReference type="InterPro" id="IPR012000">
    <property type="entry name" value="Thiamin_PyroP_enz_cen_dom"/>
</dbReference>
<dbReference type="eggNOG" id="COG0028">
    <property type="taxonomic scope" value="Bacteria"/>
</dbReference>
<organism evidence="19 20">
    <name type="scientific">Enterobacter ludwigii</name>
    <dbReference type="NCBI Taxonomy" id="299767"/>
    <lineage>
        <taxon>Bacteria</taxon>
        <taxon>Pseudomonadati</taxon>
        <taxon>Pseudomonadota</taxon>
        <taxon>Gammaproteobacteria</taxon>
        <taxon>Enterobacterales</taxon>
        <taxon>Enterobacteriaceae</taxon>
        <taxon>Enterobacter</taxon>
        <taxon>Enterobacter cloacae complex</taxon>
    </lineage>
</organism>
<keyword evidence="5 14" id="KW-0028">Amino-acid biosynthesis</keyword>
<evidence type="ECO:0000256" key="8">
    <source>
        <dbReference type="ARBA" id="ARBA00022723"/>
    </source>
</evidence>
<keyword evidence="9" id="KW-0274">FAD</keyword>
<proteinExistence type="inferred from homology"/>
<evidence type="ECO:0000256" key="4">
    <source>
        <dbReference type="ARBA" id="ARBA00013145"/>
    </source>
</evidence>
<keyword evidence="11 14" id="KW-0786">Thiamine pyrophosphate</keyword>
<dbReference type="HOGENOM" id="CLU_013748_1_2_6"/>
<dbReference type="Pfam" id="PF02775">
    <property type="entry name" value="TPP_enzyme_C"/>
    <property type="match status" value="1"/>
</dbReference>
<evidence type="ECO:0000256" key="15">
    <source>
        <dbReference type="SAM" id="MobiDB-lite"/>
    </source>
</evidence>
<dbReference type="GO" id="GO:0030976">
    <property type="term" value="F:thiamine pyrophosphate binding"/>
    <property type="evidence" value="ECO:0007669"/>
    <property type="project" value="UniProtKB-UniRule"/>
</dbReference>
<dbReference type="GO" id="GO:0005948">
    <property type="term" value="C:acetolactate synthase complex"/>
    <property type="evidence" value="ECO:0007669"/>
    <property type="project" value="TreeGrafter"/>
</dbReference>
<dbReference type="InterPro" id="IPR011766">
    <property type="entry name" value="TPP_enzyme_TPP-bd"/>
</dbReference>
<dbReference type="GO" id="GO:0003984">
    <property type="term" value="F:acetolactate synthase activity"/>
    <property type="evidence" value="ECO:0007669"/>
    <property type="project" value="UniProtKB-EC"/>
</dbReference>
<dbReference type="KEGG" id="eec:EcWSU1_00032"/>
<dbReference type="SUPFAM" id="SSF52467">
    <property type="entry name" value="DHS-like NAD/FAD-binding domain"/>
    <property type="match status" value="1"/>
</dbReference>
<dbReference type="Gene3D" id="3.40.50.1220">
    <property type="entry name" value="TPP-binding domain"/>
    <property type="match status" value="1"/>
</dbReference>
<dbReference type="InterPro" id="IPR029035">
    <property type="entry name" value="DHS-like_NAD/FAD-binding_dom"/>
</dbReference>
<dbReference type="PANTHER" id="PTHR18968:SF170">
    <property type="entry name" value="ACETOLACTATE SYNTHASE ISOZYME 1 LARGE SUBUNIT"/>
    <property type="match status" value="1"/>
</dbReference>
<evidence type="ECO:0000256" key="7">
    <source>
        <dbReference type="ARBA" id="ARBA00022679"/>
    </source>
</evidence>
<dbReference type="EC" id="2.2.1.6" evidence="4 14"/>
<comment type="cofactor">
    <cofactor evidence="14">
        <name>thiamine diphosphate</name>
        <dbReference type="ChEBI" id="CHEBI:58937"/>
    </cofactor>
    <text evidence="14">Binds 1 thiamine pyrophosphate per subunit.</text>
</comment>
<sequence length="657" mass="69938">MKIFPLSCPKSCVCINSINRFQTQVPNDSIHVHLDPTSNCATSRSGRRACGGGRRQCAVGTGSTHESKTPPAQTGRGFSFKDPPRKVGSEEKDWSMASSGTTSTKTRFTGAQLIVHLLERQGITTVAGIPGGTVLPLYDALSQSTQIRHVLARHEQGAGFIAQGMARTQGKPAVCMACSGPGATNLVTAIADARLDSIPLICITGQVPSSMIGTDAFQEVDTYGISIPITKHNYLVRDIAELPQVISDAFRIAQSGRPGPVWIDIPKDVQTAEIEIDVLPEPGERAPAPQFRAESVQAAAAMINAARRPVLYLGGGAINASDAVRQLAEKASLPTTMTLMALGMLPKAHPLSLGMLGMHGARSTNYILQEADLLIVLGARFDDRAIGKTEQFCPNAKIIHVDIDRAELGKIKQPHVAIQGDVAEVLAQLIPQTDASDRADWRQLVADLQKEFPGAIPTEGDPLSHYGLINAVAACVDDSAIITTDVGQHQMWTAQAYPLNRPRQWLTSGGLGTMGFGLPAAVGAALANPDRKVICFSGDGSLMMNIQEMATAAENQLDVKIILMNNQALGLVHQQQSLFYTQGVFAATYPGTINFMQIAAGFGLHTCDLNAEADPHAALQAAISRPGPALIHVRIDPEQKVYPMVPPGAANTEMVGE</sequence>
<dbReference type="CDD" id="cd02015">
    <property type="entry name" value="TPP_AHAS"/>
    <property type="match status" value="1"/>
</dbReference>
<evidence type="ECO:0000256" key="11">
    <source>
        <dbReference type="ARBA" id="ARBA00023052"/>
    </source>
</evidence>
<keyword evidence="6" id="KW-0285">Flavoprotein</keyword>
<gene>
    <name evidence="19" type="primary">ilvB</name>
    <name evidence="19" type="ORF">EcWSU1_00032</name>
</gene>
<accession>G8LEV0</accession>
<dbReference type="CDD" id="cd07035">
    <property type="entry name" value="TPP_PYR_POX_like"/>
    <property type="match status" value="1"/>
</dbReference>
<dbReference type="PANTHER" id="PTHR18968">
    <property type="entry name" value="THIAMINE PYROPHOSPHATE ENZYMES"/>
    <property type="match status" value="1"/>
</dbReference>
<evidence type="ECO:0000259" key="18">
    <source>
        <dbReference type="Pfam" id="PF02776"/>
    </source>
</evidence>
<reference evidence="19 20" key="1">
    <citation type="journal article" date="2011" name="Stand. Genomic Sci.">
        <title>Complete genome of the onion pathogen Enterobacter cloacae EcWSU1.</title>
        <authorList>
            <person name="Humann J.L."/>
            <person name="Wildung M."/>
            <person name="Cheng C.H."/>
            <person name="Lee T."/>
            <person name="Stewart J.E."/>
            <person name="Drew J.C."/>
            <person name="Triplett E.W."/>
            <person name="Main D."/>
            <person name="Schroeder B.K."/>
        </authorList>
    </citation>
    <scope>NUCLEOTIDE SEQUENCE [LARGE SCALE GENOMIC DNA]</scope>
    <source>
        <strain evidence="19 20">EcWSU1</strain>
    </source>
</reference>
<protein>
    <recommendedName>
        <fullName evidence="4 14">Acetolactate synthase</fullName>
        <ecNumber evidence="4 14">2.2.1.6</ecNumber>
    </recommendedName>
</protein>
<evidence type="ECO:0000256" key="6">
    <source>
        <dbReference type="ARBA" id="ARBA00022630"/>
    </source>
</evidence>
<evidence type="ECO:0000256" key="3">
    <source>
        <dbReference type="ARBA" id="ARBA00007812"/>
    </source>
</evidence>
<keyword evidence="12 14" id="KW-0100">Branched-chain amino acid biosynthesis</keyword>
<evidence type="ECO:0000313" key="19">
    <source>
        <dbReference type="EMBL" id="AEW71472.1"/>
    </source>
</evidence>
<dbReference type="Proteomes" id="UP000007838">
    <property type="component" value="Chromosome"/>
</dbReference>
<dbReference type="InterPro" id="IPR039368">
    <property type="entry name" value="AHAS_TPP"/>
</dbReference>
<dbReference type="EMBL" id="CP002886">
    <property type="protein sequence ID" value="AEW71472.1"/>
    <property type="molecule type" value="Genomic_DNA"/>
</dbReference>
<evidence type="ECO:0000259" key="16">
    <source>
        <dbReference type="Pfam" id="PF00205"/>
    </source>
</evidence>
<dbReference type="FunFam" id="3.40.50.1220:FF:000008">
    <property type="entry name" value="Acetolactate synthase"/>
    <property type="match status" value="1"/>
</dbReference>
<comment type="pathway">
    <text evidence="2 14">Amino-acid biosynthesis; L-valine biosynthesis; L-valine from pyruvate: step 1/4.</text>
</comment>
<dbReference type="UniPathway" id="UPA00047">
    <property type="reaction ID" value="UER00055"/>
</dbReference>
<comment type="cofactor">
    <cofactor evidence="14">
        <name>Mg(2+)</name>
        <dbReference type="ChEBI" id="CHEBI:18420"/>
    </cofactor>
    <text evidence="14">Binds 1 Mg(2+) ion per subunit.</text>
</comment>
<evidence type="ECO:0000259" key="17">
    <source>
        <dbReference type="Pfam" id="PF02775"/>
    </source>
</evidence>
<evidence type="ECO:0000256" key="13">
    <source>
        <dbReference type="ARBA" id="ARBA00048670"/>
    </source>
</evidence>
<dbReference type="UniPathway" id="UPA00049">
    <property type="reaction ID" value="UER00059"/>
</dbReference>
<dbReference type="InterPro" id="IPR012001">
    <property type="entry name" value="Thiamin_PyroP_enz_TPP-bd_dom"/>
</dbReference>
<dbReference type="InterPro" id="IPR029061">
    <property type="entry name" value="THDP-binding"/>
</dbReference>
<evidence type="ECO:0000256" key="14">
    <source>
        <dbReference type="RuleBase" id="RU003591"/>
    </source>
</evidence>
<keyword evidence="8 14" id="KW-0479">Metal-binding</keyword>
<comment type="catalytic activity">
    <reaction evidence="13 14">
        <text>2 pyruvate + H(+) = (2S)-2-acetolactate + CO2</text>
        <dbReference type="Rhea" id="RHEA:25249"/>
        <dbReference type="ChEBI" id="CHEBI:15361"/>
        <dbReference type="ChEBI" id="CHEBI:15378"/>
        <dbReference type="ChEBI" id="CHEBI:16526"/>
        <dbReference type="ChEBI" id="CHEBI:58476"/>
        <dbReference type="EC" id="2.2.1.6"/>
    </reaction>
</comment>
<dbReference type="FunFam" id="3.40.50.970:FF:000007">
    <property type="entry name" value="Acetolactate synthase"/>
    <property type="match status" value="1"/>
</dbReference>
<evidence type="ECO:0000313" key="20">
    <source>
        <dbReference type="Proteomes" id="UP000007838"/>
    </source>
</evidence>
<dbReference type="AlphaFoldDB" id="G8LEV0"/>
<dbReference type="NCBIfam" id="TIGR00118">
    <property type="entry name" value="acolac_lg"/>
    <property type="match status" value="1"/>
</dbReference>
<evidence type="ECO:0000256" key="12">
    <source>
        <dbReference type="ARBA" id="ARBA00023304"/>
    </source>
</evidence>
<evidence type="ECO:0000256" key="5">
    <source>
        <dbReference type="ARBA" id="ARBA00022605"/>
    </source>
</evidence>
<dbReference type="SUPFAM" id="SSF52518">
    <property type="entry name" value="Thiamin diphosphate-binding fold (THDP-binding)"/>
    <property type="match status" value="2"/>
</dbReference>
<dbReference type="Gene3D" id="3.40.50.970">
    <property type="match status" value="2"/>
</dbReference>
<feature type="region of interest" description="Disordered" evidence="15">
    <location>
        <begin position="59"/>
        <end position="103"/>
    </location>
</feature>
<dbReference type="InterPro" id="IPR045229">
    <property type="entry name" value="TPP_enz"/>
</dbReference>
<feature type="domain" description="Thiamine pyrophosphate enzyme central" evidence="16">
    <location>
        <begin position="296"/>
        <end position="429"/>
    </location>
</feature>
<dbReference type="InterPro" id="IPR000399">
    <property type="entry name" value="TPP-bd_CS"/>
</dbReference>
<dbReference type="GO" id="GO:0009097">
    <property type="term" value="P:isoleucine biosynthetic process"/>
    <property type="evidence" value="ECO:0007669"/>
    <property type="project" value="UniProtKB-UniPathway"/>
</dbReference>
<dbReference type="PROSITE" id="PS00187">
    <property type="entry name" value="TPP_ENZYMES"/>
    <property type="match status" value="1"/>
</dbReference>
<keyword evidence="7 14" id="KW-0808">Transferase</keyword>
<dbReference type="NCBIfam" id="NF006016">
    <property type="entry name" value="PRK08155.1"/>
    <property type="match status" value="1"/>
</dbReference>
<dbReference type="GO" id="GO:0000287">
    <property type="term" value="F:magnesium ion binding"/>
    <property type="evidence" value="ECO:0007669"/>
    <property type="project" value="UniProtKB-UniRule"/>
</dbReference>
<comment type="pathway">
    <text evidence="1 14">Amino-acid biosynthesis; L-isoleucine biosynthesis; L-isoleucine from 2-oxobutanoate: step 1/4.</text>
</comment>
<dbReference type="FunFam" id="3.40.50.970:FF:000016">
    <property type="entry name" value="Acetolactate synthase"/>
    <property type="match status" value="1"/>
</dbReference>
<feature type="domain" description="Thiamine pyrophosphate enzyme TPP-binding" evidence="17">
    <location>
        <begin position="485"/>
        <end position="633"/>
    </location>
</feature>
<feature type="compositionally biased region" description="Basic and acidic residues" evidence="15">
    <location>
        <begin position="82"/>
        <end position="94"/>
    </location>
</feature>
<evidence type="ECO:0000256" key="2">
    <source>
        <dbReference type="ARBA" id="ARBA00005025"/>
    </source>
</evidence>
<evidence type="ECO:0000256" key="9">
    <source>
        <dbReference type="ARBA" id="ARBA00022827"/>
    </source>
</evidence>
<feature type="domain" description="Thiamine pyrophosphate enzyme N-terminal TPP-binding" evidence="18">
    <location>
        <begin position="109"/>
        <end position="223"/>
    </location>
</feature>
<evidence type="ECO:0000256" key="1">
    <source>
        <dbReference type="ARBA" id="ARBA00004974"/>
    </source>
</evidence>
<dbReference type="Pfam" id="PF02776">
    <property type="entry name" value="TPP_enzyme_N"/>
    <property type="match status" value="1"/>
</dbReference>
<dbReference type="Pfam" id="PF00205">
    <property type="entry name" value="TPP_enzyme_M"/>
    <property type="match status" value="1"/>
</dbReference>
<dbReference type="GO" id="GO:0009099">
    <property type="term" value="P:L-valine biosynthetic process"/>
    <property type="evidence" value="ECO:0007669"/>
    <property type="project" value="UniProtKB-UniPathway"/>
</dbReference>
<evidence type="ECO:0000256" key="10">
    <source>
        <dbReference type="ARBA" id="ARBA00022842"/>
    </source>
</evidence>
<name>G8LEV0_9ENTR</name>